<reference evidence="1 2" key="1">
    <citation type="submission" date="2021-06" db="EMBL/GenBank/DDBJ databases">
        <authorList>
            <person name="Kallberg Y."/>
            <person name="Tangrot J."/>
            <person name="Rosling A."/>
        </authorList>
    </citation>
    <scope>NUCLEOTIDE SEQUENCE [LARGE SCALE GENOMIC DNA]</scope>
    <source>
        <strain evidence="1 2">120-4 pot B 10/14</strain>
    </source>
</reference>
<comment type="caution">
    <text evidence="1">The sequence shown here is derived from an EMBL/GenBank/DDBJ whole genome shotgun (WGS) entry which is preliminary data.</text>
</comment>
<gene>
    <name evidence="1" type="ORF">GMARGA_LOCUS21317</name>
</gene>
<sequence>EIPEPANAGGDTKIFETLLEKSGAIHPQAVYASRFINLKELDIINSQAVYTHGIINDDNILIESQENNKIIESQEDNIPIERMNKLMLSTR</sequence>
<name>A0ABN7VQL5_GIGMA</name>
<keyword evidence="2" id="KW-1185">Reference proteome</keyword>
<feature type="non-terminal residue" evidence="1">
    <location>
        <position position="1"/>
    </location>
</feature>
<protein>
    <submittedName>
        <fullName evidence="1">22425_t:CDS:1</fullName>
    </submittedName>
</protein>
<organism evidence="1 2">
    <name type="scientific">Gigaspora margarita</name>
    <dbReference type="NCBI Taxonomy" id="4874"/>
    <lineage>
        <taxon>Eukaryota</taxon>
        <taxon>Fungi</taxon>
        <taxon>Fungi incertae sedis</taxon>
        <taxon>Mucoromycota</taxon>
        <taxon>Glomeromycotina</taxon>
        <taxon>Glomeromycetes</taxon>
        <taxon>Diversisporales</taxon>
        <taxon>Gigasporaceae</taxon>
        <taxon>Gigaspora</taxon>
    </lineage>
</organism>
<dbReference type="EMBL" id="CAJVQB010019564">
    <property type="protein sequence ID" value="CAG8791594.1"/>
    <property type="molecule type" value="Genomic_DNA"/>
</dbReference>
<dbReference type="Proteomes" id="UP000789901">
    <property type="component" value="Unassembled WGS sequence"/>
</dbReference>
<evidence type="ECO:0000313" key="1">
    <source>
        <dbReference type="EMBL" id="CAG8791594.1"/>
    </source>
</evidence>
<evidence type="ECO:0000313" key="2">
    <source>
        <dbReference type="Proteomes" id="UP000789901"/>
    </source>
</evidence>
<accession>A0ABN7VQL5</accession>
<proteinExistence type="predicted"/>